<reference evidence="1 2" key="1">
    <citation type="submission" date="2019-11" db="EMBL/GenBank/DDBJ databases">
        <title>Draft genome sequence of Kocuria indica DP-K7, a methyl red degrading Actinobacterium.</title>
        <authorList>
            <person name="Kumaran S."/>
            <person name="Tischler D."/>
            <person name="Ngo A.C.R."/>
            <person name="Schultes F."/>
        </authorList>
    </citation>
    <scope>NUCLEOTIDE SEQUENCE [LARGE SCALE GENOMIC DNA]</scope>
    <source>
        <strain evidence="1 2">DP-K7</strain>
    </source>
</reference>
<organism evidence="1 2">
    <name type="scientific">Kocuria marina subsp. indica</name>
    <dbReference type="NCBI Taxonomy" id="1049583"/>
    <lineage>
        <taxon>Bacteria</taxon>
        <taxon>Bacillati</taxon>
        <taxon>Actinomycetota</taxon>
        <taxon>Actinomycetes</taxon>
        <taxon>Micrococcales</taxon>
        <taxon>Micrococcaceae</taxon>
        <taxon>Kocuria</taxon>
    </lineage>
</organism>
<proteinExistence type="predicted"/>
<sequence>MSGYYPVGSMLGSGIDDYDTEGTADCEECGAFVSTTLTWRGLQYTFTCPECGADGEGSL</sequence>
<dbReference type="Proteomes" id="UP000471026">
    <property type="component" value="Unassembled WGS sequence"/>
</dbReference>
<gene>
    <name evidence="1" type="ORF">GKZ75_08360</name>
</gene>
<comment type="caution">
    <text evidence="1">The sequence shown here is derived from an EMBL/GenBank/DDBJ whole genome shotgun (WGS) entry which is preliminary data.</text>
</comment>
<protein>
    <submittedName>
        <fullName evidence="1">Uncharacterized protein</fullName>
    </submittedName>
</protein>
<dbReference type="RefSeq" id="WP_162229600.1">
    <property type="nucleotide sequence ID" value="NZ_WMHZ01000010.1"/>
</dbReference>
<evidence type="ECO:0000313" key="2">
    <source>
        <dbReference type="Proteomes" id="UP000471026"/>
    </source>
</evidence>
<evidence type="ECO:0000313" key="1">
    <source>
        <dbReference type="EMBL" id="NDO78234.1"/>
    </source>
</evidence>
<name>A0A6N9QZ97_9MICC</name>
<dbReference type="EMBL" id="WMHZ01000010">
    <property type="protein sequence ID" value="NDO78234.1"/>
    <property type="molecule type" value="Genomic_DNA"/>
</dbReference>
<accession>A0A6N9QZ97</accession>
<dbReference type="AlphaFoldDB" id="A0A6N9QZ97"/>